<sequence>MSNLPEDVSVIIVLKALAGFQRTPMMDNIETIIKAVKRLSVIHRDFRIFPISSETTYMKMPNPKTAWDEGMTLNEFEDYLND</sequence>
<dbReference type="Proteomes" id="UP000246622">
    <property type="component" value="Segment"/>
</dbReference>
<dbReference type="KEGG" id="vg:65112497"/>
<proteinExistence type="predicted"/>
<reference evidence="1 2" key="1">
    <citation type="submission" date="2018-03" db="EMBL/GenBank/DDBJ databases">
        <title>Complete genome sequence analysis of Enterobacteria phage IME341.</title>
        <authorList>
            <person name="Li P."/>
            <person name="Wang J."/>
            <person name="Tong Y."/>
        </authorList>
    </citation>
    <scope>NUCLEOTIDE SEQUENCE [LARGE SCALE GENOMIC DNA]</scope>
</reference>
<organism evidence="1 2">
    <name type="scientific">Enterobacteria phage vB_EcoM_IME341</name>
    <dbReference type="NCBI Taxonomy" id="2163891"/>
    <lineage>
        <taxon>Viruses</taxon>
        <taxon>Duplodnaviria</taxon>
        <taxon>Heunggongvirae</taxon>
        <taxon>Uroviricota</taxon>
        <taxon>Caudoviricetes</taxon>
        <taxon>Pantevenvirales</taxon>
        <taxon>Straboviridae</taxon>
        <taxon>Tevenvirinae</taxon>
        <taxon>Dhakavirus</taxon>
        <taxon>Dhakavirus ime348</taxon>
    </lineage>
</organism>
<evidence type="ECO:0000313" key="1">
    <source>
        <dbReference type="EMBL" id="AWD92140.1"/>
    </source>
</evidence>
<dbReference type="GeneID" id="65112497"/>
<protein>
    <submittedName>
        <fullName evidence="1">Uncharacterized protein</fullName>
    </submittedName>
</protein>
<evidence type="ECO:0000313" key="2">
    <source>
        <dbReference type="Proteomes" id="UP000246622"/>
    </source>
</evidence>
<dbReference type="RefSeq" id="YP_010094887.1">
    <property type="nucleotide sequence ID" value="NC_055742.1"/>
</dbReference>
<keyword evidence="2" id="KW-1185">Reference proteome</keyword>
<accession>A0A2S1GRW0</accession>
<name>A0A2S1GRW0_9CAUD</name>
<dbReference type="EMBL" id="MH051917">
    <property type="protein sequence ID" value="AWD92140.1"/>
    <property type="molecule type" value="Genomic_DNA"/>
</dbReference>